<evidence type="ECO:0000313" key="3">
    <source>
        <dbReference type="Proteomes" id="UP000677082"/>
    </source>
</evidence>
<accession>A0A919W4W2</accession>
<dbReference type="Gene3D" id="3.40.190.10">
    <property type="entry name" value="Periplasmic binding protein-like II"/>
    <property type="match status" value="2"/>
</dbReference>
<evidence type="ECO:0000259" key="1">
    <source>
        <dbReference type="Pfam" id="PF09084"/>
    </source>
</evidence>
<proteinExistence type="predicted"/>
<reference evidence="2 3" key="1">
    <citation type="submission" date="2021-03" db="EMBL/GenBank/DDBJ databases">
        <title>Whole genome shotgun sequence of Actinoplanes toevensis NBRC 105298.</title>
        <authorList>
            <person name="Komaki H."/>
            <person name="Tamura T."/>
        </authorList>
    </citation>
    <scope>NUCLEOTIDE SEQUENCE [LARGE SCALE GENOMIC DNA]</scope>
    <source>
        <strain evidence="2 3">NBRC 105298</strain>
    </source>
</reference>
<comment type="caution">
    <text evidence="2">The sequence shown here is derived from an EMBL/GenBank/DDBJ whole genome shotgun (WGS) entry which is preliminary data.</text>
</comment>
<protein>
    <recommendedName>
        <fullName evidence="1">SsuA/THI5-like domain-containing protein</fullName>
    </recommendedName>
</protein>
<name>A0A919W4W2_9ACTN</name>
<dbReference type="PANTHER" id="PTHR31528">
    <property type="entry name" value="4-AMINO-5-HYDROXYMETHYL-2-METHYLPYRIMIDINE PHOSPHATE SYNTHASE THI11-RELATED"/>
    <property type="match status" value="1"/>
</dbReference>
<dbReference type="Proteomes" id="UP000677082">
    <property type="component" value="Unassembled WGS sequence"/>
</dbReference>
<dbReference type="SUPFAM" id="SSF53850">
    <property type="entry name" value="Periplasmic binding protein-like II"/>
    <property type="match status" value="1"/>
</dbReference>
<keyword evidence="3" id="KW-1185">Reference proteome</keyword>
<organism evidence="2 3">
    <name type="scientific">Paractinoplanes toevensis</name>
    <dbReference type="NCBI Taxonomy" id="571911"/>
    <lineage>
        <taxon>Bacteria</taxon>
        <taxon>Bacillati</taxon>
        <taxon>Actinomycetota</taxon>
        <taxon>Actinomycetes</taxon>
        <taxon>Micromonosporales</taxon>
        <taxon>Micromonosporaceae</taxon>
        <taxon>Paractinoplanes</taxon>
    </lineage>
</organism>
<dbReference type="PANTHER" id="PTHR31528:SF15">
    <property type="entry name" value="RIBOFLAVIN-BINDING PROTEIN RIBY"/>
    <property type="match status" value="1"/>
</dbReference>
<dbReference type="InterPro" id="IPR027939">
    <property type="entry name" value="NMT1/THI5"/>
</dbReference>
<gene>
    <name evidence="2" type="ORF">Ato02nite_064170</name>
</gene>
<dbReference type="InterPro" id="IPR015168">
    <property type="entry name" value="SsuA/THI5"/>
</dbReference>
<dbReference type="EMBL" id="BOQN01000084">
    <property type="protein sequence ID" value="GIM94624.1"/>
    <property type="molecule type" value="Genomic_DNA"/>
</dbReference>
<feature type="domain" description="SsuA/THI5-like" evidence="1">
    <location>
        <begin position="70"/>
        <end position="281"/>
    </location>
</feature>
<dbReference type="AlphaFoldDB" id="A0A919W4W2"/>
<evidence type="ECO:0000313" key="2">
    <source>
        <dbReference type="EMBL" id="GIM94624.1"/>
    </source>
</evidence>
<dbReference type="GO" id="GO:0009228">
    <property type="term" value="P:thiamine biosynthetic process"/>
    <property type="evidence" value="ECO:0007669"/>
    <property type="project" value="InterPro"/>
</dbReference>
<sequence>MLGTVLAGNRGDGDRPALVLHLHPVTAMRFKAAAVALALLTTTAGCTDKPDAAPDKVAYATGFGAVGRDAFIWVARDKGYFAEARIEVDIQKGTGNVPNLTMLKANEAQFAAMDFAGAELLAGQRKFTDWRAVAAIHQQTLVSIMTTADTGITKPTDLKGRTVATATGSVSEVLFPAYAKLAGLDPASVTIQGTQPTALNGLMAQRRVDAISTFLLSRKALETTSKKSVTVLPYSDYLKNLYGNVIVTQAGLIGSDRDLVQRFTTAAPKGLRYTLDHPQEAAEILNRAEPTAAIPAAVGEIEAMKPYAEPLGRLDQKRVTDGLAELQAGGLSADQVADFSFCSGTPTAGCS</sequence>
<dbReference type="Pfam" id="PF09084">
    <property type="entry name" value="NMT1"/>
    <property type="match status" value="1"/>
</dbReference>